<evidence type="ECO:0000256" key="3">
    <source>
        <dbReference type="RuleBase" id="RU003560"/>
    </source>
</evidence>
<protein>
    <submittedName>
        <fullName evidence="4">Glutamate-1-semialdehyde 2,1-aminomutase</fullName>
    </submittedName>
</protein>
<dbReference type="HOGENOM" id="CLU_016922_1_4_9"/>
<dbReference type="GO" id="GO:0030170">
    <property type="term" value="F:pyridoxal phosphate binding"/>
    <property type="evidence" value="ECO:0007669"/>
    <property type="project" value="InterPro"/>
</dbReference>
<dbReference type="Proteomes" id="UP000029507">
    <property type="component" value="Chromosome"/>
</dbReference>
<dbReference type="AlphaFoldDB" id="A0A089LLA8"/>
<comment type="cofactor">
    <cofactor evidence="1">
        <name>pyridoxal 5'-phosphate</name>
        <dbReference type="ChEBI" id="CHEBI:597326"/>
    </cofactor>
</comment>
<dbReference type="SUPFAM" id="SSF53383">
    <property type="entry name" value="PLP-dependent transferases"/>
    <property type="match status" value="1"/>
</dbReference>
<dbReference type="PANTHER" id="PTHR43713">
    <property type="entry name" value="GLUTAMATE-1-SEMIALDEHYDE 2,1-AMINOMUTASE"/>
    <property type="match status" value="1"/>
</dbReference>
<keyword evidence="5" id="KW-1185">Reference proteome</keyword>
<dbReference type="Gene3D" id="3.90.1150.10">
    <property type="entry name" value="Aspartate Aminotransferase, domain 1"/>
    <property type="match status" value="1"/>
</dbReference>
<dbReference type="InterPro" id="IPR005814">
    <property type="entry name" value="Aminotrans_3"/>
</dbReference>
<dbReference type="Gene3D" id="3.40.640.10">
    <property type="entry name" value="Type I PLP-dependent aspartate aminotransferase-like (Major domain)"/>
    <property type="match status" value="1"/>
</dbReference>
<dbReference type="STRING" id="169760.PSTEL_03590"/>
<comment type="similarity">
    <text evidence="3">Belongs to the class-III pyridoxal-phosphate-dependent aminotransferase family.</text>
</comment>
<dbReference type="EMBL" id="CP009286">
    <property type="protein sequence ID" value="AIQ62336.1"/>
    <property type="molecule type" value="Genomic_DNA"/>
</dbReference>
<evidence type="ECO:0000256" key="1">
    <source>
        <dbReference type="ARBA" id="ARBA00001933"/>
    </source>
</evidence>
<organism evidence="4 5">
    <name type="scientific">Paenibacillus stellifer</name>
    <dbReference type="NCBI Taxonomy" id="169760"/>
    <lineage>
        <taxon>Bacteria</taxon>
        <taxon>Bacillati</taxon>
        <taxon>Bacillota</taxon>
        <taxon>Bacilli</taxon>
        <taxon>Bacillales</taxon>
        <taxon>Paenibacillaceae</taxon>
        <taxon>Paenibacillus</taxon>
    </lineage>
</organism>
<dbReference type="InterPro" id="IPR015424">
    <property type="entry name" value="PyrdxlP-dep_Trfase"/>
</dbReference>
<accession>A0A089LLA8</accession>
<name>A0A089LLA8_9BACL</name>
<proteinExistence type="inferred from homology"/>
<reference evidence="4 5" key="1">
    <citation type="submission" date="2014-08" db="EMBL/GenBank/DDBJ databases">
        <title>Comparative genomics of the Paenibacillus odorifer group.</title>
        <authorList>
            <person name="den Bakker H.C."/>
            <person name="Tsai Y.-C."/>
            <person name="Martin N."/>
            <person name="Korlach J."/>
            <person name="Wiedmann M."/>
        </authorList>
    </citation>
    <scope>NUCLEOTIDE SEQUENCE [LARGE SCALE GENOMIC DNA]</scope>
    <source>
        <strain evidence="4 5">DSM 14472</strain>
    </source>
</reference>
<dbReference type="InterPro" id="IPR015422">
    <property type="entry name" value="PyrdxlP-dep_Trfase_small"/>
</dbReference>
<dbReference type="PANTHER" id="PTHR43713:SF3">
    <property type="entry name" value="GLUTAMATE-1-SEMIALDEHYDE 2,1-AMINOMUTASE 1, CHLOROPLASTIC-RELATED"/>
    <property type="match status" value="1"/>
</dbReference>
<evidence type="ECO:0000313" key="4">
    <source>
        <dbReference type="EMBL" id="AIQ62336.1"/>
    </source>
</evidence>
<gene>
    <name evidence="4" type="ORF">PSTEL_03590</name>
</gene>
<evidence type="ECO:0000256" key="2">
    <source>
        <dbReference type="ARBA" id="ARBA00022898"/>
    </source>
</evidence>
<dbReference type="InterPro" id="IPR015421">
    <property type="entry name" value="PyrdxlP-dep_Trfase_major"/>
</dbReference>
<dbReference type="KEGG" id="pste:PSTEL_03590"/>
<dbReference type="Pfam" id="PF00202">
    <property type="entry name" value="Aminotran_3"/>
    <property type="match status" value="1"/>
</dbReference>
<evidence type="ECO:0000313" key="5">
    <source>
        <dbReference type="Proteomes" id="UP000029507"/>
    </source>
</evidence>
<dbReference type="OrthoDB" id="9807885at2"/>
<sequence length="419" mass="46290">MMQTYSYPTSKQLLERALKVIPSGVYGHLGPVEGSMLPPSAFPFYASRANGAYFWDVDGNRFIDYMCAYGPNILGYNDEEVERAANEQAGLGNCVTLPSIKMIEFAELLVDTVHSADWAFFAKNGGDATSFALTIARAETGRKKAIFVKRDYHGVSPWAKLIGNAGVVEEDVSHNLYVDWNDYQALENLVEQHPGEIACLMACPYSHGNYVDNELPAADYWSKVRALCTKHGIVLAIDDVRCGFRLDLAGSDHYYGFKADLICFCKALANGHNVSAICGIQELKGTAASVFYTGSYWFSSVPFAAGIATIQKLKRIDAPKLLREIGQKLTGGLVDVAKSHGFHLNISGELPLWYMRITDDDTQVLHQAWIAACVQRGVFFTNHHNHFLNTALTDEDIAFTLDVADDAFKAVKQLLPQYA</sequence>
<dbReference type="GO" id="GO:0008483">
    <property type="term" value="F:transaminase activity"/>
    <property type="evidence" value="ECO:0007669"/>
    <property type="project" value="InterPro"/>
</dbReference>
<keyword evidence="2 3" id="KW-0663">Pyridoxal phosphate</keyword>